<dbReference type="PROSITE" id="PS50095">
    <property type="entry name" value="PLAT"/>
    <property type="match status" value="1"/>
</dbReference>
<dbReference type="Pfam" id="PF01477">
    <property type="entry name" value="PLAT"/>
    <property type="match status" value="1"/>
</dbReference>
<evidence type="ECO:0000259" key="2">
    <source>
        <dbReference type="PROSITE" id="PS50095"/>
    </source>
</evidence>
<reference evidence="3" key="1">
    <citation type="submission" date="2025-08" db="UniProtKB">
        <authorList>
            <consortium name="Ensembl"/>
        </authorList>
    </citation>
    <scope>IDENTIFICATION</scope>
</reference>
<reference evidence="3" key="2">
    <citation type="submission" date="2025-09" db="UniProtKB">
        <authorList>
            <consortium name="Ensembl"/>
        </authorList>
    </citation>
    <scope>IDENTIFICATION</scope>
</reference>
<keyword evidence="4" id="KW-1185">Reference proteome</keyword>
<feature type="domain" description="PLAT" evidence="2">
    <location>
        <begin position="2"/>
        <end position="119"/>
    </location>
</feature>
<dbReference type="InterPro" id="IPR001024">
    <property type="entry name" value="PLAT/LH2_dom"/>
</dbReference>
<dbReference type="SMART" id="SM00308">
    <property type="entry name" value="LH2"/>
    <property type="match status" value="1"/>
</dbReference>
<organism evidence="3 4">
    <name type="scientific">Sander lucioperca</name>
    <name type="common">Pike-perch</name>
    <name type="synonym">Perca lucioperca</name>
    <dbReference type="NCBI Taxonomy" id="283035"/>
    <lineage>
        <taxon>Eukaryota</taxon>
        <taxon>Metazoa</taxon>
        <taxon>Chordata</taxon>
        <taxon>Craniata</taxon>
        <taxon>Vertebrata</taxon>
        <taxon>Euteleostomi</taxon>
        <taxon>Actinopterygii</taxon>
        <taxon>Neopterygii</taxon>
        <taxon>Teleostei</taxon>
        <taxon>Neoteleostei</taxon>
        <taxon>Acanthomorphata</taxon>
        <taxon>Eupercaria</taxon>
        <taxon>Perciformes</taxon>
        <taxon>Percoidei</taxon>
        <taxon>Percidae</taxon>
        <taxon>Luciopercinae</taxon>
        <taxon>Sander</taxon>
    </lineage>
</organism>
<dbReference type="SUPFAM" id="SSF49723">
    <property type="entry name" value="Lipase/lipooxygenase domain (PLAT/LH2 domain)"/>
    <property type="match status" value="1"/>
</dbReference>
<dbReference type="PANTHER" id="PTHR45901">
    <property type="entry name" value="PROTEIN CBG12474"/>
    <property type="match status" value="1"/>
</dbReference>
<dbReference type="InterPro" id="IPR036392">
    <property type="entry name" value="PLAT/LH2_dom_sf"/>
</dbReference>
<sequence>MAEYNLEVTTGDMQYAGTWDHIYVTLFGTEGQSERTELDNFGPDFTTGTVRTYTLKTSLSLGKLLLVKVEKDPFLFSQDDEWYFSKIVVTTPEGDAILFPCYRWISRGELVALRGGKGLHEGF</sequence>
<protein>
    <recommendedName>
        <fullName evidence="2">PLAT domain-containing protein</fullName>
    </recommendedName>
</protein>
<proteinExistence type="predicted"/>
<dbReference type="FunFam" id="2.60.60.20:FF:000002">
    <property type="entry name" value="Arachidonate 5-lipoxygenase a"/>
    <property type="match status" value="1"/>
</dbReference>
<evidence type="ECO:0000256" key="1">
    <source>
        <dbReference type="PROSITE-ProRule" id="PRU00152"/>
    </source>
</evidence>
<comment type="caution">
    <text evidence="1">Lacks conserved residue(s) required for the propagation of feature annotation.</text>
</comment>
<dbReference type="Proteomes" id="UP000694568">
    <property type="component" value="Unplaced"/>
</dbReference>
<dbReference type="Ensembl" id="ENSSLUT00000008069.1">
    <property type="protein sequence ID" value="ENSSLUP00000007829.1"/>
    <property type="gene ID" value="ENSSLUG00000003655.1"/>
</dbReference>
<name>A0A8C9X9B1_SANLU</name>
<evidence type="ECO:0000313" key="4">
    <source>
        <dbReference type="Proteomes" id="UP000694568"/>
    </source>
</evidence>
<accession>A0A8C9X9B1</accession>
<evidence type="ECO:0000313" key="3">
    <source>
        <dbReference type="Ensembl" id="ENSSLUP00000007829.1"/>
    </source>
</evidence>
<dbReference type="InterPro" id="IPR052970">
    <property type="entry name" value="Inner_ear_hair_cell_LOXHD"/>
</dbReference>
<dbReference type="GeneTree" id="ENSGT00940000166257"/>
<dbReference type="Gene3D" id="2.60.60.20">
    <property type="entry name" value="PLAT/LH2 domain"/>
    <property type="match status" value="1"/>
</dbReference>
<dbReference type="PANTHER" id="PTHR45901:SF3">
    <property type="entry name" value="LIPOXYGENASE HOMOLOGY DOMAIN-CONTAINING PROTEIN 1"/>
    <property type="match status" value="1"/>
</dbReference>
<dbReference type="AlphaFoldDB" id="A0A8C9X9B1"/>